<accession>A0A1Q2MFG9</accession>
<dbReference type="Gene3D" id="3.30.360.10">
    <property type="entry name" value="Dihydrodipicolinate Reductase, domain 2"/>
    <property type="match status" value="1"/>
</dbReference>
<dbReference type="PROSITE" id="PS51671">
    <property type="entry name" value="ACT"/>
    <property type="match status" value="1"/>
</dbReference>
<dbReference type="OrthoDB" id="9808167at2"/>
<reference evidence="17" key="1">
    <citation type="submission" date="2017-02" db="EMBL/GenBank/DDBJ databases">
        <title>Comparative genomics and description of representatives of a novel lineage of planctomycetes thriving in anoxic sediments.</title>
        <authorList>
            <person name="Spring S."/>
            <person name="Bunk B."/>
            <person name="Sproer C."/>
        </authorList>
    </citation>
    <scope>NUCLEOTIDE SEQUENCE [LARGE SCALE GENOMIC DNA]</scope>
    <source>
        <strain evidence="17">SM-Chi-D1</strain>
    </source>
</reference>
<dbReference type="Proteomes" id="UP000188181">
    <property type="component" value="Chromosome"/>
</dbReference>
<evidence type="ECO:0000256" key="13">
    <source>
        <dbReference type="RuleBase" id="RU000579"/>
    </source>
</evidence>
<evidence type="ECO:0000256" key="7">
    <source>
        <dbReference type="ARBA" id="ARBA00022697"/>
    </source>
</evidence>
<proteinExistence type="inferred from homology"/>
<dbReference type="Pfam" id="PF00742">
    <property type="entry name" value="Homoserine_dh"/>
    <property type="match status" value="1"/>
</dbReference>
<keyword evidence="10 13" id="KW-0486">Methionine biosynthesis</keyword>
<evidence type="ECO:0000256" key="10">
    <source>
        <dbReference type="ARBA" id="ARBA00023167"/>
    </source>
</evidence>
<dbReference type="Gene3D" id="3.40.50.720">
    <property type="entry name" value="NAD(P)-binding Rossmann-like Domain"/>
    <property type="match status" value="1"/>
</dbReference>
<keyword evidence="17" id="KW-1185">Reference proteome</keyword>
<dbReference type="EMBL" id="CP019646">
    <property type="protein sequence ID" value="AQQ71298.1"/>
    <property type="molecule type" value="Genomic_DNA"/>
</dbReference>
<feature type="active site" description="Proton donor" evidence="11">
    <location>
        <position position="210"/>
    </location>
</feature>
<dbReference type="PROSITE" id="PS01042">
    <property type="entry name" value="HOMOSER_DHGENASE"/>
    <property type="match status" value="1"/>
</dbReference>
<dbReference type="PIRSF" id="PIRSF000098">
    <property type="entry name" value="Homoser_dehydrog"/>
    <property type="match status" value="1"/>
</dbReference>
<dbReference type="FunFam" id="3.30.360.10:FF:000005">
    <property type="entry name" value="Homoserine dehydrogenase"/>
    <property type="match status" value="1"/>
</dbReference>
<dbReference type="UniPathway" id="UPA00051">
    <property type="reaction ID" value="UER00465"/>
</dbReference>
<evidence type="ECO:0000313" key="17">
    <source>
        <dbReference type="Proteomes" id="UP000188181"/>
    </source>
</evidence>
<dbReference type="InterPro" id="IPR019811">
    <property type="entry name" value="HDH_CS"/>
</dbReference>
<dbReference type="InterPro" id="IPR016204">
    <property type="entry name" value="HDH"/>
</dbReference>
<dbReference type="CDD" id="cd04881">
    <property type="entry name" value="ACT_HSDH-Hom"/>
    <property type="match status" value="1"/>
</dbReference>
<comment type="similarity">
    <text evidence="3 14">Belongs to the homoserine dehydrogenase family.</text>
</comment>
<dbReference type="STRING" id="1851148.SMSP2_01669"/>
<dbReference type="NCBIfam" id="NF004976">
    <property type="entry name" value="PRK06349.1"/>
    <property type="match status" value="1"/>
</dbReference>
<dbReference type="KEGG" id="pbas:SMSP2_01669"/>
<dbReference type="SUPFAM" id="SSF51735">
    <property type="entry name" value="NAD(P)-binding Rossmann-fold domains"/>
    <property type="match status" value="1"/>
</dbReference>
<evidence type="ECO:0000256" key="9">
    <source>
        <dbReference type="ARBA" id="ARBA00023002"/>
    </source>
</evidence>
<dbReference type="SUPFAM" id="SSF55021">
    <property type="entry name" value="ACT-like"/>
    <property type="match status" value="1"/>
</dbReference>
<evidence type="ECO:0000256" key="5">
    <source>
        <dbReference type="ARBA" id="ARBA00013376"/>
    </source>
</evidence>
<protein>
    <recommendedName>
        <fullName evidence="5 13">Homoserine dehydrogenase</fullName>
        <ecNumber evidence="4 13">1.1.1.3</ecNumber>
    </recommendedName>
</protein>
<evidence type="ECO:0000256" key="14">
    <source>
        <dbReference type="RuleBase" id="RU004171"/>
    </source>
</evidence>
<feature type="domain" description="ACT" evidence="15">
    <location>
        <begin position="358"/>
        <end position="431"/>
    </location>
</feature>
<dbReference type="PANTHER" id="PTHR43331">
    <property type="entry name" value="HOMOSERINE DEHYDROGENASE"/>
    <property type="match status" value="1"/>
</dbReference>
<evidence type="ECO:0000256" key="8">
    <source>
        <dbReference type="ARBA" id="ARBA00022857"/>
    </source>
</evidence>
<evidence type="ECO:0000313" key="16">
    <source>
        <dbReference type="EMBL" id="AQQ71298.1"/>
    </source>
</evidence>
<dbReference type="Pfam" id="PF03447">
    <property type="entry name" value="NAD_binding_3"/>
    <property type="match status" value="1"/>
</dbReference>
<evidence type="ECO:0000256" key="3">
    <source>
        <dbReference type="ARBA" id="ARBA00006753"/>
    </source>
</evidence>
<dbReference type="UniPathway" id="UPA00050">
    <property type="reaction ID" value="UER00063"/>
</dbReference>
<dbReference type="InterPro" id="IPR036291">
    <property type="entry name" value="NAD(P)-bd_dom_sf"/>
</dbReference>
<keyword evidence="8 12" id="KW-0521">NADP</keyword>
<gene>
    <name evidence="16" type="primary">hom</name>
    <name evidence="16" type="ORF">SMSP2_01669</name>
</gene>
<keyword evidence="6 13" id="KW-0028">Amino-acid biosynthesis</keyword>
<dbReference type="SUPFAM" id="SSF55347">
    <property type="entry name" value="Glyceraldehyde-3-phosphate dehydrogenase-like, C-terminal domain"/>
    <property type="match status" value="1"/>
</dbReference>
<organism evidence="16 17">
    <name type="scientific">Limihaloglobus sulfuriphilus</name>
    <dbReference type="NCBI Taxonomy" id="1851148"/>
    <lineage>
        <taxon>Bacteria</taxon>
        <taxon>Pseudomonadati</taxon>
        <taxon>Planctomycetota</taxon>
        <taxon>Phycisphaerae</taxon>
        <taxon>Sedimentisphaerales</taxon>
        <taxon>Sedimentisphaeraceae</taxon>
        <taxon>Limihaloglobus</taxon>
    </lineage>
</organism>
<dbReference type="RefSeq" id="WP_146683488.1">
    <property type="nucleotide sequence ID" value="NZ_CP019646.1"/>
</dbReference>
<evidence type="ECO:0000256" key="1">
    <source>
        <dbReference type="ARBA" id="ARBA00005056"/>
    </source>
</evidence>
<evidence type="ECO:0000256" key="4">
    <source>
        <dbReference type="ARBA" id="ARBA00013213"/>
    </source>
</evidence>
<dbReference type="PANTHER" id="PTHR43331:SF1">
    <property type="entry name" value="HOMOSERINE DEHYDROGENASE"/>
    <property type="match status" value="1"/>
</dbReference>
<name>A0A1Q2MFG9_9BACT</name>
<evidence type="ECO:0000256" key="2">
    <source>
        <dbReference type="ARBA" id="ARBA00005062"/>
    </source>
</evidence>
<dbReference type="Gene3D" id="3.30.70.260">
    <property type="match status" value="1"/>
</dbReference>
<feature type="binding site" evidence="12">
    <location>
        <position position="110"/>
    </location>
    <ligand>
        <name>NADPH</name>
        <dbReference type="ChEBI" id="CHEBI:57783"/>
    </ligand>
</feature>
<dbReference type="InterPro" id="IPR005106">
    <property type="entry name" value="Asp/hSer_DH_NAD-bd"/>
</dbReference>
<evidence type="ECO:0000256" key="11">
    <source>
        <dbReference type="PIRSR" id="PIRSR000098-1"/>
    </source>
</evidence>
<dbReference type="AlphaFoldDB" id="A0A1Q2MFG9"/>
<sequence>MGKNFEKKIRIGIIGFGTVGCGTAKILLENRENILKKTGLDLELVKVADLDITTPREIELPAGMLTDNTNEIIEDDSIDLGIELIGGTTAAKTIIEKLLKKGKGVVTANKALLAKHGIELFRLARENETFISYEASCAGGIPIVLALRSGLAANNIEGIYGILNGTCNFILTSMAVENKDFPVALKEAQEKGYAEADPTLDINGGDSGHKIAILASIAFGYEISFDDVRVSGIENISIQDINYGLEMGYVLKLLAVAQRDAGDGISLRVMPAFISKTDQLAGVSGPFNAVSVFGDAVGQTMYYGRGAGMMPTASAIIADVIEAGLGNAKRSFEAMKLRSREEFLEHRADPDEIESRFYIRLLALDKPGVFSKLSEVLGKNGISISGALQHEGRGPNNTVPVIITTHLTKLSAINKSIEQIQSLSVIEGCPTCIQIAELPEDTD</sequence>
<evidence type="ECO:0000256" key="12">
    <source>
        <dbReference type="PIRSR" id="PIRSR000098-2"/>
    </source>
</evidence>
<feature type="binding site" evidence="12">
    <location>
        <begin position="14"/>
        <end position="21"/>
    </location>
    <ligand>
        <name>NADP(+)</name>
        <dbReference type="ChEBI" id="CHEBI:58349"/>
    </ligand>
</feature>
<dbReference type="InterPro" id="IPR045865">
    <property type="entry name" value="ACT-like_dom_sf"/>
</dbReference>
<comment type="pathway">
    <text evidence="2 13">Amino-acid biosynthesis; L-methionine biosynthesis via de novo pathway; L-homoserine from L-aspartate: step 3/3.</text>
</comment>
<dbReference type="GO" id="GO:0050661">
    <property type="term" value="F:NADP binding"/>
    <property type="evidence" value="ECO:0007669"/>
    <property type="project" value="InterPro"/>
</dbReference>
<dbReference type="InterPro" id="IPR002912">
    <property type="entry name" value="ACT_dom"/>
</dbReference>
<keyword evidence="7 13" id="KW-0791">Threonine biosynthesis</keyword>
<dbReference type="EC" id="1.1.1.3" evidence="4 13"/>
<dbReference type="GO" id="GO:0009086">
    <property type="term" value="P:methionine biosynthetic process"/>
    <property type="evidence" value="ECO:0007669"/>
    <property type="project" value="UniProtKB-KW"/>
</dbReference>
<comment type="pathway">
    <text evidence="1 13">Amino-acid biosynthesis; L-threonine biosynthesis; L-threonine from L-aspartate: step 3/5.</text>
</comment>
<dbReference type="GO" id="GO:0004412">
    <property type="term" value="F:homoserine dehydrogenase activity"/>
    <property type="evidence" value="ECO:0007669"/>
    <property type="project" value="UniProtKB-EC"/>
</dbReference>
<dbReference type="PROSITE" id="PS51257">
    <property type="entry name" value="PROKAR_LIPOPROTEIN"/>
    <property type="match status" value="1"/>
</dbReference>
<dbReference type="InterPro" id="IPR001342">
    <property type="entry name" value="HDH_cat"/>
</dbReference>
<evidence type="ECO:0000256" key="6">
    <source>
        <dbReference type="ARBA" id="ARBA00022605"/>
    </source>
</evidence>
<evidence type="ECO:0000259" key="15">
    <source>
        <dbReference type="PROSITE" id="PS51671"/>
    </source>
</evidence>
<feature type="binding site" evidence="12">
    <location>
        <position position="195"/>
    </location>
    <ligand>
        <name>L-homoserine</name>
        <dbReference type="ChEBI" id="CHEBI:57476"/>
    </ligand>
</feature>
<dbReference type="GO" id="GO:0009088">
    <property type="term" value="P:threonine biosynthetic process"/>
    <property type="evidence" value="ECO:0007669"/>
    <property type="project" value="UniProtKB-UniPathway"/>
</dbReference>
<comment type="catalytic activity">
    <reaction evidence="13">
        <text>L-homoserine + NADP(+) = L-aspartate 4-semialdehyde + NADPH + H(+)</text>
        <dbReference type="Rhea" id="RHEA:15761"/>
        <dbReference type="ChEBI" id="CHEBI:15378"/>
        <dbReference type="ChEBI" id="CHEBI:57476"/>
        <dbReference type="ChEBI" id="CHEBI:57783"/>
        <dbReference type="ChEBI" id="CHEBI:58349"/>
        <dbReference type="ChEBI" id="CHEBI:537519"/>
        <dbReference type="EC" id="1.1.1.3"/>
    </reaction>
</comment>
<dbReference type="Pfam" id="PF01842">
    <property type="entry name" value="ACT"/>
    <property type="match status" value="1"/>
</dbReference>
<keyword evidence="9 13" id="KW-0560">Oxidoreductase</keyword>